<keyword evidence="4" id="KW-0309">Germination</keyword>
<dbReference type="NCBIfam" id="TIGR00912">
    <property type="entry name" value="2A0309"/>
    <property type="match status" value="1"/>
</dbReference>
<feature type="transmembrane region" description="Helical" evidence="8">
    <location>
        <begin position="307"/>
        <end position="325"/>
    </location>
</feature>
<feature type="transmembrane region" description="Helical" evidence="8">
    <location>
        <begin position="189"/>
        <end position="209"/>
    </location>
</feature>
<feature type="transmembrane region" description="Helical" evidence="8">
    <location>
        <begin position="121"/>
        <end position="141"/>
    </location>
</feature>
<dbReference type="RefSeq" id="WP_126405336.1">
    <property type="nucleotide sequence ID" value="NZ_RXNT01000001.1"/>
</dbReference>
<protein>
    <submittedName>
        <fullName evidence="9">Spore gernimation protein GerB</fullName>
    </submittedName>
</protein>
<dbReference type="Gene3D" id="1.20.1740.10">
    <property type="entry name" value="Amino acid/polyamine transporter I"/>
    <property type="match status" value="1"/>
</dbReference>
<proteinExistence type="inferred from homology"/>
<dbReference type="PANTHER" id="PTHR34975">
    <property type="entry name" value="SPORE GERMINATION PROTEIN A2"/>
    <property type="match status" value="1"/>
</dbReference>
<evidence type="ECO:0000256" key="3">
    <source>
        <dbReference type="ARBA" id="ARBA00022448"/>
    </source>
</evidence>
<feature type="transmembrane region" description="Helical" evidence="8">
    <location>
        <begin position="12"/>
        <end position="32"/>
    </location>
</feature>
<keyword evidence="3" id="KW-0813">Transport</keyword>
<evidence type="ECO:0000256" key="6">
    <source>
        <dbReference type="ARBA" id="ARBA00022989"/>
    </source>
</evidence>
<dbReference type="InterPro" id="IPR004761">
    <property type="entry name" value="Spore_GerAB"/>
</dbReference>
<comment type="caution">
    <text evidence="9">The sequence shown here is derived from an EMBL/GenBank/DDBJ whole genome shotgun (WGS) entry which is preliminary data.</text>
</comment>
<sequence length="366" mass="41890">MSISIPENKKISPFLVFFVVQKMQFGIGILGFQRIIAKNAGHDAWISIILVGIGVHIVLWALFKMLETVNGDMISIHTFVFGKIVSKIFGIFFILYYLLLTVTVIRTYVEIIQVWMFTDLATFWFSLVLLSVVVYIIFGGFRTVTGMAFFGIVLPFYVFALFLFTLPYAEFNNLLPILDHSISDILLGSKNMSLTVLGFESLLIFYPFIKDPKKSKKWAHLAVFSTTMICLYLAILTFAYFPENQLQKNIWPTLTMWKIIMMPFVERFEYIGIANWCLIILPNASIALWCSSRIVKRLFSIKQRTTVPILAIICLIATSFLFTRKQVNLLSDMVGQVGFYLNFIYFPLLLVATLIAKKVKKNEVGS</sequence>
<dbReference type="OrthoDB" id="2380240at2"/>
<evidence type="ECO:0000313" key="10">
    <source>
        <dbReference type="Proteomes" id="UP000271374"/>
    </source>
</evidence>
<dbReference type="EMBL" id="RXNT01000001">
    <property type="protein sequence ID" value="RTR36129.1"/>
    <property type="molecule type" value="Genomic_DNA"/>
</dbReference>
<feature type="transmembrane region" description="Helical" evidence="8">
    <location>
        <begin position="84"/>
        <end position="109"/>
    </location>
</feature>
<feature type="transmembrane region" description="Helical" evidence="8">
    <location>
        <begin position="44"/>
        <end position="63"/>
    </location>
</feature>
<keyword evidence="6 8" id="KW-1133">Transmembrane helix</keyword>
<keyword evidence="10" id="KW-1185">Reference proteome</keyword>
<name>A0A3S0IN52_9BACI</name>
<evidence type="ECO:0000256" key="4">
    <source>
        <dbReference type="ARBA" id="ARBA00022544"/>
    </source>
</evidence>
<organism evidence="9 10">
    <name type="scientific">Bacillus yapensis</name>
    <dbReference type="NCBI Taxonomy" id="2492960"/>
    <lineage>
        <taxon>Bacteria</taxon>
        <taxon>Bacillati</taxon>
        <taxon>Bacillota</taxon>
        <taxon>Bacilli</taxon>
        <taxon>Bacillales</taxon>
        <taxon>Bacillaceae</taxon>
        <taxon>Bacillus</taxon>
    </lineage>
</organism>
<comment type="similarity">
    <text evidence="2">Belongs to the amino acid-polyamine-organocation (APC) superfamily. Spore germination protein (SGP) (TC 2.A.3.9) family.</text>
</comment>
<dbReference type="GO" id="GO:0009847">
    <property type="term" value="P:spore germination"/>
    <property type="evidence" value="ECO:0007669"/>
    <property type="project" value="InterPro"/>
</dbReference>
<dbReference type="GO" id="GO:0016020">
    <property type="term" value="C:membrane"/>
    <property type="evidence" value="ECO:0007669"/>
    <property type="project" value="UniProtKB-SubCell"/>
</dbReference>
<evidence type="ECO:0000256" key="1">
    <source>
        <dbReference type="ARBA" id="ARBA00004141"/>
    </source>
</evidence>
<feature type="transmembrane region" description="Helical" evidence="8">
    <location>
        <begin position="337"/>
        <end position="356"/>
    </location>
</feature>
<evidence type="ECO:0000313" key="9">
    <source>
        <dbReference type="EMBL" id="RTR36129.1"/>
    </source>
</evidence>
<keyword evidence="5 8" id="KW-0812">Transmembrane</keyword>
<evidence type="ECO:0000256" key="7">
    <source>
        <dbReference type="ARBA" id="ARBA00023136"/>
    </source>
</evidence>
<evidence type="ECO:0000256" key="2">
    <source>
        <dbReference type="ARBA" id="ARBA00007998"/>
    </source>
</evidence>
<keyword evidence="7 8" id="KW-0472">Membrane</keyword>
<dbReference type="Pfam" id="PF03845">
    <property type="entry name" value="Spore_permease"/>
    <property type="match status" value="1"/>
</dbReference>
<evidence type="ECO:0000256" key="8">
    <source>
        <dbReference type="SAM" id="Phobius"/>
    </source>
</evidence>
<feature type="transmembrane region" description="Helical" evidence="8">
    <location>
        <begin position="221"/>
        <end position="241"/>
    </location>
</feature>
<dbReference type="Proteomes" id="UP000271374">
    <property type="component" value="Unassembled WGS sequence"/>
</dbReference>
<reference evidence="9 10" key="1">
    <citation type="submission" date="2018-12" db="EMBL/GenBank/DDBJ databases">
        <title>Bacillus yapensis draft genome sequence.</title>
        <authorList>
            <person name="Yu L."/>
            <person name="Xu X."/>
            <person name="Tang X."/>
        </authorList>
    </citation>
    <scope>NUCLEOTIDE SEQUENCE [LARGE SCALE GENOMIC DNA]</scope>
    <source>
        <strain evidence="9 10">XXST-01</strain>
    </source>
</reference>
<dbReference type="AlphaFoldDB" id="A0A3S0IN52"/>
<comment type="subcellular location">
    <subcellularLocation>
        <location evidence="1">Membrane</location>
        <topology evidence="1">Multi-pass membrane protein</topology>
    </subcellularLocation>
</comment>
<accession>A0A3S0IN52</accession>
<dbReference type="PANTHER" id="PTHR34975:SF2">
    <property type="entry name" value="SPORE GERMINATION PROTEIN A2"/>
    <property type="match status" value="1"/>
</dbReference>
<evidence type="ECO:0000256" key="5">
    <source>
        <dbReference type="ARBA" id="ARBA00022692"/>
    </source>
</evidence>
<feature type="transmembrane region" description="Helical" evidence="8">
    <location>
        <begin position="148"/>
        <end position="169"/>
    </location>
</feature>
<feature type="transmembrane region" description="Helical" evidence="8">
    <location>
        <begin position="273"/>
        <end position="295"/>
    </location>
</feature>
<gene>
    <name evidence="9" type="ORF">EKG37_00800</name>
</gene>